<evidence type="ECO:0000313" key="2">
    <source>
        <dbReference type="Proteomes" id="UP001151760"/>
    </source>
</evidence>
<comment type="caution">
    <text evidence="1">The sequence shown here is derived from an EMBL/GenBank/DDBJ whole genome shotgun (WGS) entry which is preliminary data.</text>
</comment>
<dbReference type="EMBL" id="BQNB010010150">
    <property type="protein sequence ID" value="GJS73373.1"/>
    <property type="molecule type" value="Genomic_DNA"/>
</dbReference>
<name>A0ABQ4Y8C1_9ASTR</name>
<dbReference type="Proteomes" id="UP001151760">
    <property type="component" value="Unassembled WGS sequence"/>
</dbReference>
<reference evidence="1" key="1">
    <citation type="journal article" date="2022" name="Int. J. Mol. Sci.">
        <title>Draft Genome of Tanacetum Coccineum: Genomic Comparison of Closely Related Tanacetum-Family Plants.</title>
        <authorList>
            <person name="Yamashiro T."/>
            <person name="Shiraishi A."/>
            <person name="Nakayama K."/>
            <person name="Satake H."/>
        </authorList>
    </citation>
    <scope>NUCLEOTIDE SEQUENCE</scope>
</reference>
<protein>
    <submittedName>
        <fullName evidence="1">Uncharacterized protein</fullName>
    </submittedName>
</protein>
<proteinExistence type="predicted"/>
<reference evidence="1" key="2">
    <citation type="submission" date="2022-01" db="EMBL/GenBank/DDBJ databases">
        <authorList>
            <person name="Yamashiro T."/>
            <person name="Shiraishi A."/>
            <person name="Satake H."/>
            <person name="Nakayama K."/>
        </authorList>
    </citation>
    <scope>NUCLEOTIDE SEQUENCE</scope>
</reference>
<keyword evidence="2" id="KW-1185">Reference proteome</keyword>
<evidence type="ECO:0000313" key="1">
    <source>
        <dbReference type="EMBL" id="GJS73373.1"/>
    </source>
</evidence>
<sequence>MTEVVKIMEYGLLATLTQVAAMVIKRFLEKANMECLDNGFDVEEEYAKEIGNPYSQRFDEYKRMFNNEVEQLSNEYTLRIGRKGFQYLGGNIQDRLDP</sequence>
<accession>A0ABQ4Y8C1</accession>
<organism evidence="1 2">
    <name type="scientific">Tanacetum coccineum</name>
    <dbReference type="NCBI Taxonomy" id="301880"/>
    <lineage>
        <taxon>Eukaryota</taxon>
        <taxon>Viridiplantae</taxon>
        <taxon>Streptophyta</taxon>
        <taxon>Embryophyta</taxon>
        <taxon>Tracheophyta</taxon>
        <taxon>Spermatophyta</taxon>
        <taxon>Magnoliopsida</taxon>
        <taxon>eudicotyledons</taxon>
        <taxon>Gunneridae</taxon>
        <taxon>Pentapetalae</taxon>
        <taxon>asterids</taxon>
        <taxon>campanulids</taxon>
        <taxon>Asterales</taxon>
        <taxon>Asteraceae</taxon>
        <taxon>Asteroideae</taxon>
        <taxon>Anthemideae</taxon>
        <taxon>Anthemidinae</taxon>
        <taxon>Tanacetum</taxon>
    </lineage>
</organism>
<gene>
    <name evidence="1" type="ORF">Tco_0706214</name>
</gene>